<accession>A0ABW1NJE6</accession>
<dbReference type="NCBIfam" id="NF010624">
    <property type="entry name" value="PRK14017.1"/>
    <property type="match status" value="1"/>
</dbReference>
<dbReference type="InterPro" id="IPR029017">
    <property type="entry name" value="Enolase-like_N"/>
</dbReference>
<dbReference type="Pfam" id="PF02746">
    <property type="entry name" value="MR_MLE_N"/>
    <property type="match status" value="1"/>
</dbReference>
<dbReference type="InterPro" id="IPR013342">
    <property type="entry name" value="Mandelate_racemase_C"/>
</dbReference>
<dbReference type="SFLD" id="SFLDG00179">
    <property type="entry name" value="mandelate_racemase"/>
    <property type="match status" value="1"/>
</dbReference>
<protein>
    <submittedName>
        <fullName evidence="3">Galactonate dehydratase</fullName>
        <ecNumber evidence="3">4.2.1.6</ecNumber>
    </submittedName>
</protein>
<dbReference type="SUPFAM" id="SSF51604">
    <property type="entry name" value="Enolase C-terminal domain-like"/>
    <property type="match status" value="1"/>
</dbReference>
<name>A0ABW1NJE6_9ACTN</name>
<evidence type="ECO:0000259" key="2">
    <source>
        <dbReference type="SMART" id="SM00922"/>
    </source>
</evidence>
<organism evidence="3 4">
    <name type="scientific">Sphaerisporangium aureirubrum</name>
    <dbReference type="NCBI Taxonomy" id="1544736"/>
    <lineage>
        <taxon>Bacteria</taxon>
        <taxon>Bacillati</taxon>
        <taxon>Actinomycetota</taxon>
        <taxon>Actinomycetes</taxon>
        <taxon>Streptosporangiales</taxon>
        <taxon>Streptosporangiaceae</taxon>
        <taxon>Sphaerisporangium</taxon>
    </lineage>
</organism>
<dbReference type="InterPro" id="IPR029065">
    <property type="entry name" value="Enolase_C-like"/>
</dbReference>
<dbReference type="RefSeq" id="WP_380755540.1">
    <property type="nucleotide sequence ID" value="NZ_JBHSRF010000029.1"/>
</dbReference>
<dbReference type="EC" id="4.2.1.6" evidence="3"/>
<keyword evidence="1 3" id="KW-0456">Lyase</keyword>
<dbReference type="SMART" id="SM00922">
    <property type="entry name" value="MR_MLE"/>
    <property type="match status" value="1"/>
</dbReference>
<dbReference type="InterPro" id="IPR036849">
    <property type="entry name" value="Enolase-like_C_sf"/>
</dbReference>
<dbReference type="Proteomes" id="UP001596137">
    <property type="component" value="Unassembled WGS sequence"/>
</dbReference>
<proteinExistence type="predicted"/>
<reference evidence="4" key="1">
    <citation type="journal article" date="2019" name="Int. J. Syst. Evol. Microbiol.">
        <title>The Global Catalogue of Microorganisms (GCM) 10K type strain sequencing project: providing services to taxonomists for standard genome sequencing and annotation.</title>
        <authorList>
            <consortium name="The Broad Institute Genomics Platform"/>
            <consortium name="The Broad Institute Genome Sequencing Center for Infectious Disease"/>
            <person name="Wu L."/>
            <person name="Ma J."/>
        </authorList>
    </citation>
    <scope>NUCLEOTIDE SEQUENCE [LARGE SCALE GENOMIC DNA]</scope>
    <source>
        <strain evidence="4">JCM 30346</strain>
    </source>
</reference>
<dbReference type="EMBL" id="JBHSRF010000029">
    <property type="protein sequence ID" value="MFC6083509.1"/>
    <property type="molecule type" value="Genomic_DNA"/>
</dbReference>
<dbReference type="Gene3D" id="3.20.20.120">
    <property type="entry name" value="Enolase-like C-terminal domain"/>
    <property type="match status" value="1"/>
</dbReference>
<dbReference type="SUPFAM" id="SSF54826">
    <property type="entry name" value="Enolase N-terminal domain-like"/>
    <property type="match status" value="1"/>
</dbReference>
<evidence type="ECO:0000313" key="3">
    <source>
        <dbReference type="EMBL" id="MFC6083509.1"/>
    </source>
</evidence>
<evidence type="ECO:0000256" key="1">
    <source>
        <dbReference type="ARBA" id="ARBA00023239"/>
    </source>
</evidence>
<dbReference type="SFLD" id="SFLDS00001">
    <property type="entry name" value="Enolase"/>
    <property type="match status" value="1"/>
</dbReference>
<dbReference type="PROSITE" id="PS00908">
    <property type="entry name" value="MR_MLE_1"/>
    <property type="match status" value="1"/>
</dbReference>
<sequence length="381" mass="41115">MKITGVETFLVPPRWLFCRVATDEGIIGWGEPVVEGRAETVRAAVHTLAEYLVGQDPLRVEDHWQVMAKGGFYRGGPVLSSALAGLDQALWDIAGKAYDAPVHMLLGGPVRSRVRMYAWVGGDEPAQLADGIAARLEAGFTAVKMNAGGRAAPLGTAADVREVVGRVALARDLLGPGRDVAVDFHGRFTAAGARRILPLIAEYHPLFAEEPVLPDRPHVLRDVVTASSVPIATGERLYSRWDFRPVLEAGVAVVQPDLSHAGGISETRRIAALAEVWDAYLAPHCPLGPLALAASLQVAFATPNFLIQEHSIGIHYHQGDDLLGYVLDPEVFRFTGGHASRPTGPGLGVEIDEDAVRRADKSGHAWRNPVWRHDDGGFAEW</sequence>
<dbReference type="PANTHER" id="PTHR48080:SF2">
    <property type="entry name" value="D-GALACTONATE DEHYDRATASE"/>
    <property type="match status" value="1"/>
</dbReference>
<feature type="domain" description="Mandelate racemase/muconate lactonizing enzyme C-terminal" evidence="2">
    <location>
        <begin position="125"/>
        <end position="230"/>
    </location>
</feature>
<gene>
    <name evidence="3" type="primary">dgoD</name>
    <name evidence="3" type="ORF">ACFP1K_20215</name>
</gene>
<dbReference type="InterPro" id="IPR034593">
    <property type="entry name" value="DgoD-like"/>
</dbReference>
<dbReference type="GO" id="GO:0008869">
    <property type="term" value="F:galactonate dehydratase activity"/>
    <property type="evidence" value="ECO:0007669"/>
    <property type="project" value="UniProtKB-EC"/>
</dbReference>
<dbReference type="PANTHER" id="PTHR48080">
    <property type="entry name" value="D-GALACTONATE DEHYDRATASE-RELATED"/>
    <property type="match status" value="1"/>
</dbReference>
<evidence type="ECO:0000313" key="4">
    <source>
        <dbReference type="Proteomes" id="UP001596137"/>
    </source>
</evidence>
<dbReference type="Gene3D" id="3.30.390.10">
    <property type="entry name" value="Enolase-like, N-terminal domain"/>
    <property type="match status" value="1"/>
</dbReference>
<dbReference type="InterPro" id="IPR018110">
    <property type="entry name" value="Mandel_Rmase/mucon_lact_enz_CS"/>
</dbReference>
<comment type="caution">
    <text evidence="3">The sequence shown here is derived from an EMBL/GenBank/DDBJ whole genome shotgun (WGS) entry which is preliminary data.</text>
</comment>
<dbReference type="InterPro" id="IPR013341">
    <property type="entry name" value="Mandelate_racemase_N_dom"/>
</dbReference>
<dbReference type="Pfam" id="PF13378">
    <property type="entry name" value="MR_MLE_C"/>
    <property type="match status" value="1"/>
</dbReference>
<keyword evidence="4" id="KW-1185">Reference proteome</keyword>